<name>A0A7R9BT88_9CRUS</name>
<gene>
    <name evidence="1" type="ORF">NMOB1V02_LOCUS8823</name>
</gene>
<dbReference type="AlphaFoldDB" id="A0A7R9BT88"/>
<protein>
    <submittedName>
        <fullName evidence="1">Uncharacterized protein</fullName>
    </submittedName>
</protein>
<evidence type="ECO:0000313" key="1">
    <source>
        <dbReference type="EMBL" id="CAD7281172.1"/>
    </source>
</evidence>
<evidence type="ECO:0000313" key="2">
    <source>
        <dbReference type="Proteomes" id="UP000678499"/>
    </source>
</evidence>
<reference evidence="1" key="1">
    <citation type="submission" date="2020-11" db="EMBL/GenBank/DDBJ databases">
        <authorList>
            <person name="Tran Van P."/>
        </authorList>
    </citation>
    <scope>NUCLEOTIDE SEQUENCE</scope>
</reference>
<proteinExistence type="predicted"/>
<dbReference type="EMBL" id="OA884706">
    <property type="protein sequence ID" value="CAD7281172.1"/>
    <property type="molecule type" value="Genomic_DNA"/>
</dbReference>
<dbReference type="EMBL" id="CAJPEX010002669">
    <property type="protein sequence ID" value="CAG0921324.1"/>
    <property type="molecule type" value="Genomic_DNA"/>
</dbReference>
<accession>A0A7R9BT88</accession>
<keyword evidence="2" id="KW-1185">Reference proteome</keyword>
<dbReference type="Proteomes" id="UP000678499">
    <property type="component" value="Unassembled WGS sequence"/>
</dbReference>
<sequence>MINSLRRESLVLSLDESWIDDNSQVFHDLEEALLTDGHEESESPLLLKDLIVRLLGGILASRVSEINAYNYETYLRRVVKVKWEVSVMILSFLE</sequence>
<organism evidence="1">
    <name type="scientific">Notodromas monacha</name>
    <dbReference type="NCBI Taxonomy" id="399045"/>
    <lineage>
        <taxon>Eukaryota</taxon>
        <taxon>Metazoa</taxon>
        <taxon>Ecdysozoa</taxon>
        <taxon>Arthropoda</taxon>
        <taxon>Crustacea</taxon>
        <taxon>Oligostraca</taxon>
        <taxon>Ostracoda</taxon>
        <taxon>Podocopa</taxon>
        <taxon>Podocopida</taxon>
        <taxon>Cypridocopina</taxon>
        <taxon>Cypridoidea</taxon>
        <taxon>Cyprididae</taxon>
        <taxon>Notodromas</taxon>
    </lineage>
</organism>
<dbReference type="OrthoDB" id="303107at2759"/>